<sequence length="1655" mass="185819">MARWMRTKAALAPPPLRVQPLKMALLNHLQLNQLLSPLPMQLHQDRPDQDLVVHKPGRGRKAWHTTVDEDANEYDDTEMHEYEAWQADYATVAEPEAEYDDVAYDEEDADYQADETEAAGDGAEAAPQDVSANNLAAVVEALTLTTAGSVLDAEGNMVDHSSWMVTCTPAVSDHAVAEEKEHFVTADDGLSSFNQPEIQFESRRMPTTTNPPGWLSNWRFLMINFLETLYNVKQMVLVYAATSLKPRMKDAMLDGYFPPQTAVTMLKTTTAAQMQKNHQLAYPNDPARCDHALGLRSYGAGGRIIKICDQCGGRWMVNTDKDKSLILCTPKASPSAKTPLGLPKGTLKTGYALHPEDLGRHRLQLQQQEASRASQAPSQTTRTSPSTGRSRVSASSLVGSRPSLSLSMSQARPKTRPAVPTSARLTEQNLQELLEVDDASMASWDQPRVPSMAYSPSMMEPEQELSARRSEFTWQSRRRSRQREEHLEEELTLGEQGEHLWQTRPIPMTDEEEDFNEAHEVEDDLQMNHCSKKTAGGNNSALGIRSANLYGQQAARARAMRRHRCDLLEVYGGFANISIEGIKHGLKVAQPIDKVHGVAIETRADHEQLRQLLRRNRPFLTVWEIRCDPWSHIQHLNYTAEQLEELRRQHLLDLEEMAKTICELYELGCHFLLENPWGTEFWKQLALQRILRLPGVELKRGSMCNFGLRGHDGYLLKKDTGWCSDLPMVLAAVAVPCPGLHEHEECLGTNAKRAQVYTKKLARAVVGALLQELQLRGDERFCKHVAPITSYDPEENLKPEEVKVKKPDADKVILDAAGQPQGQLALDEGDDLLPLLAAPARNVPAQPVAPELVIVPKALPATPLTAPPTPRTRRQKQLADQPASSAGSKLAKKDIVLPVPDQQPPVLSTDIAAGWFLDPDGRPTCVTEKATTIPTPDPQHCDPNQFQYRTTWSYHGDQWKKLEDRVQWSQAPVADVSIQGVPVERLVTTFSPDQTVGRRPSIQSTVETHRGVKRSAEQSELPARPERDPTSTEVAEHAAAEQALPPVPAETADALATYCSECGSSDQQHDLLFAQCSRCCAHSFVADPRQVTNWFDEVEERQAFEQLQDEMTYSTRLKHWSSLPRADLQEVLLPAPDVMDEAYESEAFLLDIGQCFRHLPEDARDDATSVWSVAIQNENAEWQWQEIFQNINVASDTFEETMRSMPDERRKALFIKHQRKSRRPLRRKVFFVKVKIPRKERHWLRRHGRHNVMTTGWDGSPPELQPLFQYEDFSKVYHSFITDLADKKTATVNAEVIKDVEQFIQAGRPTWEQTSWQKAEEPDTFSVHFAENQTITGPESSDEDEETDDVGRAAKQALKKETPWRTISNEDRPKFIQANQDEWSEWLKWSSCKAVYPQPGEVDPKLILKSRWVPTEQQKADALTKRSPALRDAFRRWAQDPVVALTDAKSAEEGFTRVGKELSTVHGHGTLIQSMARAARYAFAGLSAANVGLRWRPLGQWRSFRAWVVDAEKGELKSREVKDFQEVSALPQQDPDASATVKVKYSDLNYKDAMIFKGMHGVVRSFPIVPGIDMAGVVQESSSSLFNAGDEVVLTGNKIGQHCDGGYSELCRVQAEWLVPKPPAFTLEELQSECMIIGTAGFTAMQMATEAGNKM</sequence>
<accession>A0A9P1C2T2</accession>
<dbReference type="InterPro" id="IPR011032">
    <property type="entry name" value="GroES-like_sf"/>
</dbReference>
<feature type="compositionally biased region" description="Polar residues" evidence="1">
    <location>
        <begin position="392"/>
        <end position="412"/>
    </location>
</feature>
<evidence type="ECO:0000259" key="2">
    <source>
        <dbReference type="Pfam" id="PF08240"/>
    </source>
</evidence>
<feature type="region of interest" description="Disordered" evidence="1">
    <location>
        <begin position="861"/>
        <end position="894"/>
    </location>
</feature>
<dbReference type="EMBL" id="CAMXCT020000857">
    <property type="protein sequence ID" value="CAL1137435.1"/>
    <property type="molecule type" value="Genomic_DNA"/>
</dbReference>
<organism evidence="3">
    <name type="scientific">Cladocopium goreaui</name>
    <dbReference type="NCBI Taxonomy" id="2562237"/>
    <lineage>
        <taxon>Eukaryota</taxon>
        <taxon>Sar</taxon>
        <taxon>Alveolata</taxon>
        <taxon>Dinophyceae</taxon>
        <taxon>Suessiales</taxon>
        <taxon>Symbiodiniaceae</taxon>
        <taxon>Cladocopium</taxon>
    </lineage>
</organism>
<dbReference type="Gene3D" id="3.90.180.10">
    <property type="entry name" value="Medium-chain alcohol dehydrogenases, catalytic domain"/>
    <property type="match status" value="1"/>
</dbReference>
<feature type="region of interest" description="Disordered" evidence="1">
    <location>
        <begin position="330"/>
        <end position="351"/>
    </location>
</feature>
<evidence type="ECO:0000313" key="6">
    <source>
        <dbReference type="Proteomes" id="UP001152797"/>
    </source>
</evidence>
<feature type="compositionally biased region" description="Basic and acidic residues" evidence="1">
    <location>
        <begin position="1007"/>
        <end position="1039"/>
    </location>
</feature>
<dbReference type="Pfam" id="PF08240">
    <property type="entry name" value="ADH_N"/>
    <property type="match status" value="1"/>
</dbReference>
<evidence type="ECO:0000313" key="5">
    <source>
        <dbReference type="EMBL" id="CAL4771372.1"/>
    </source>
</evidence>
<protein>
    <submittedName>
        <fullName evidence="5">Probable acrylyl-CoA reductase AcuI (Acryloyl-coenzyme A reductase AcuI)</fullName>
    </submittedName>
</protein>
<reference evidence="3" key="1">
    <citation type="submission" date="2022-10" db="EMBL/GenBank/DDBJ databases">
        <authorList>
            <person name="Chen Y."/>
            <person name="Dougan E. K."/>
            <person name="Chan C."/>
            <person name="Rhodes N."/>
            <person name="Thang M."/>
        </authorList>
    </citation>
    <scope>NUCLEOTIDE SEQUENCE</scope>
</reference>
<comment type="caution">
    <text evidence="3">The sequence shown here is derived from an EMBL/GenBank/DDBJ whole genome shotgun (WGS) entry which is preliminary data.</text>
</comment>
<keyword evidence="6" id="KW-1185">Reference proteome</keyword>
<dbReference type="Proteomes" id="UP001152797">
    <property type="component" value="Unassembled WGS sequence"/>
</dbReference>
<dbReference type="EMBL" id="CAMXCT010000857">
    <property type="protein sequence ID" value="CAI3984060.1"/>
    <property type="molecule type" value="Genomic_DNA"/>
</dbReference>
<dbReference type="EMBL" id="CAMXCT030000857">
    <property type="protein sequence ID" value="CAL4771372.1"/>
    <property type="molecule type" value="Genomic_DNA"/>
</dbReference>
<dbReference type="OrthoDB" id="443250at2759"/>
<reference evidence="4" key="2">
    <citation type="submission" date="2024-04" db="EMBL/GenBank/DDBJ databases">
        <authorList>
            <person name="Chen Y."/>
            <person name="Shah S."/>
            <person name="Dougan E. K."/>
            <person name="Thang M."/>
            <person name="Chan C."/>
        </authorList>
    </citation>
    <scope>NUCLEOTIDE SEQUENCE [LARGE SCALE GENOMIC DNA]</scope>
</reference>
<feature type="compositionally biased region" description="Low complexity" evidence="1">
    <location>
        <begin position="373"/>
        <end position="390"/>
    </location>
</feature>
<evidence type="ECO:0000313" key="4">
    <source>
        <dbReference type="EMBL" id="CAL1137435.1"/>
    </source>
</evidence>
<dbReference type="PANTHER" id="PTHR43677:SF1">
    <property type="entry name" value="ACRYLYL-COA REDUCTASE ACUI-RELATED"/>
    <property type="match status" value="1"/>
</dbReference>
<dbReference type="InterPro" id="IPR051397">
    <property type="entry name" value="Zn-ADH-like_protein"/>
</dbReference>
<name>A0A9P1C2T2_9DINO</name>
<dbReference type="InterPro" id="IPR013154">
    <property type="entry name" value="ADH-like_N"/>
</dbReference>
<proteinExistence type="predicted"/>
<feature type="region of interest" description="Disordered" evidence="1">
    <location>
        <begin position="993"/>
        <end position="1042"/>
    </location>
</feature>
<evidence type="ECO:0000256" key="1">
    <source>
        <dbReference type="SAM" id="MobiDB-lite"/>
    </source>
</evidence>
<evidence type="ECO:0000313" key="3">
    <source>
        <dbReference type="EMBL" id="CAI3984060.1"/>
    </source>
</evidence>
<dbReference type="SUPFAM" id="SSF50129">
    <property type="entry name" value="GroES-like"/>
    <property type="match status" value="1"/>
</dbReference>
<feature type="domain" description="Alcohol dehydrogenase-like N-terminal" evidence="2">
    <location>
        <begin position="1538"/>
        <end position="1622"/>
    </location>
</feature>
<gene>
    <name evidence="3" type="ORF">C1SCF055_LOCUS11616</name>
</gene>
<feature type="region of interest" description="Disordered" evidence="1">
    <location>
        <begin position="365"/>
        <end position="423"/>
    </location>
</feature>
<dbReference type="PANTHER" id="PTHR43677">
    <property type="entry name" value="SHORT-CHAIN DEHYDROGENASE/REDUCTASE"/>
    <property type="match status" value="1"/>
</dbReference>
<dbReference type="GO" id="GO:0043957">
    <property type="term" value="F:acryloyl-CoA reductase (NADPH) activity"/>
    <property type="evidence" value="ECO:0007669"/>
    <property type="project" value="TreeGrafter"/>
</dbReference>